<dbReference type="PANTHER" id="PTHR47245:SF2">
    <property type="entry name" value="PEPTIDYL-PROLYL CIS-TRANS ISOMERASE HP_0175-RELATED"/>
    <property type="match status" value="1"/>
</dbReference>
<keyword evidence="6" id="KW-0413">Isomerase</keyword>
<keyword evidence="7" id="KW-1185">Reference proteome</keyword>
<comment type="catalytic activity">
    <reaction evidence="1">
        <text>[protein]-peptidylproline (omega=180) = [protein]-peptidylproline (omega=0)</text>
        <dbReference type="Rhea" id="RHEA:16237"/>
        <dbReference type="Rhea" id="RHEA-COMP:10747"/>
        <dbReference type="Rhea" id="RHEA-COMP:10748"/>
        <dbReference type="ChEBI" id="CHEBI:83833"/>
        <dbReference type="ChEBI" id="CHEBI:83834"/>
        <dbReference type="EC" id="5.2.1.8"/>
    </reaction>
</comment>
<keyword evidence="4" id="KW-0697">Rotamase</keyword>
<accession>A0ABV4NX99</accession>
<evidence type="ECO:0000313" key="7">
    <source>
        <dbReference type="Proteomes" id="UP001569428"/>
    </source>
</evidence>
<dbReference type="PANTHER" id="PTHR47245">
    <property type="entry name" value="PEPTIDYLPROLYL ISOMERASE"/>
    <property type="match status" value="1"/>
</dbReference>
<dbReference type="InterPro" id="IPR000297">
    <property type="entry name" value="PPIase_PpiC"/>
</dbReference>
<evidence type="ECO:0000313" key="6">
    <source>
        <dbReference type="EMBL" id="MFA0810657.1"/>
    </source>
</evidence>
<dbReference type="GO" id="GO:0016853">
    <property type="term" value="F:isomerase activity"/>
    <property type="evidence" value="ECO:0007669"/>
    <property type="project" value="UniProtKB-KW"/>
</dbReference>
<protein>
    <recommendedName>
        <fullName evidence="3">peptidylprolyl isomerase</fullName>
        <ecNumber evidence="3">5.2.1.8</ecNumber>
    </recommendedName>
</protein>
<evidence type="ECO:0000256" key="1">
    <source>
        <dbReference type="ARBA" id="ARBA00000971"/>
    </source>
</evidence>
<proteinExistence type="inferred from homology"/>
<dbReference type="Proteomes" id="UP001569428">
    <property type="component" value="Unassembled WGS sequence"/>
</dbReference>
<dbReference type="Pfam" id="PF13145">
    <property type="entry name" value="Rotamase_2"/>
    <property type="match status" value="1"/>
</dbReference>
<dbReference type="SUPFAM" id="SSF54534">
    <property type="entry name" value="FKBP-like"/>
    <property type="match status" value="1"/>
</dbReference>
<evidence type="ECO:0000256" key="2">
    <source>
        <dbReference type="ARBA" id="ARBA00007656"/>
    </source>
</evidence>
<gene>
    <name evidence="6" type="ORF">ACCI49_06965</name>
</gene>
<name>A0ABV4NX99_9GAMM</name>
<dbReference type="EC" id="5.2.1.8" evidence="3"/>
<evidence type="ECO:0000256" key="4">
    <source>
        <dbReference type="ARBA" id="ARBA00023110"/>
    </source>
</evidence>
<comment type="caution">
    <text evidence="6">The sequence shown here is derived from an EMBL/GenBank/DDBJ whole genome shotgun (WGS) entry which is preliminary data.</text>
</comment>
<sequence length="289" mass="33763">MAIALFLFVGVELVEPDAGASDQKNILHLNEDLLVEYIQYRKKTFNPDFAKTYWKGLAPSERSDLIHDYVREEVLYREAINLGLQDNDQIIRRRLIQKLEYVTEGFASDINVSQQDLEDYFRLHQEEYQIEASVTFTHVFFDFSSQLNSSLEETALQTLGYLLEKSVAFEKASEHGDRFIYHRNYVGRTRQLVASHMGADMAQKIFQLPMNTWSGPFESPYGLHLVLVVENNPSRLPNYQEVAPLVLEDYRRQKLDDMRHRKIQELIAQYRIELDPSMQNVPADFAYVK</sequence>
<dbReference type="RefSeq" id="WP_371838229.1">
    <property type="nucleotide sequence ID" value="NZ_JBGMEK010000010.1"/>
</dbReference>
<dbReference type="EMBL" id="JBGMEK010000010">
    <property type="protein sequence ID" value="MFA0810657.1"/>
    <property type="molecule type" value="Genomic_DNA"/>
</dbReference>
<dbReference type="Gene3D" id="3.10.50.40">
    <property type="match status" value="1"/>
</dbReference>
<organism evidence="6 7">
    <name type="scientific">Microbulbifer epialgicus</name>
    <dbReference type="NCBI Taxonomy" id="393907"/>
    <lineage>
        <taxon>Bacteria</taxon>
        <taxon>Pseudomonadati</taxon>
        <taxon>Pseudomonadota</taxon>
        <taxon>Gammaproteobacteria</taxon>
        <taxon>Cellvibrionales</taxon>
        <taxon>Microbulbiferaceae</taxon>
        <taxon>Microbulbifer</taxon>
    </lineage>
</organism>
<dbReference type="InterPro" id="IPR046357">
    <property type="entry name" value="PPIase_dom_sf"/>
</dbReference>
<dbReference type="InterPro" id="IPR050245">
    <property type="entry name" value="PrsA_foldase"/>
</dbReference>
<evidence type="ECO:0000256" key="3">
    <source>
        <dbReference type="ARBA" id="ARBA00013194"/>
    </source>
</evidence>
<evidence type="ECO:0000259" key="5">
    <source>
        <dbReference type="Pfam" id="PF13145"/>
    </source>
</evidence>
<feature type="domain" description="PpiC" evidence="5">
    <location>
        <begin position="112"/>
        <end position="243"/>
    </location>
</feature>
<comment type="similarity">
    <text evidence="2">Belongs to the PpiC/parvulin rotamase family.</text>
</comment>
<reference evidence="6 7" key="1">
    <citation type="submission" date="2024-08" db="EMBL/GenBank/DDBJ databases">
        <authorList>
            <person name="Ishaq N."/>
        </authorList>
    </citation>
    <scope>NUCLEOTIDE SEQUENCE [LARGE SCALE GENOMIC DNA]</scope>
    <source>
        <strain evidence="6 7">DSM 18651</strain>
    </source>
</reference>